<dbReference type="GeneID" id="81465163"/>
<keyword evidence="5" id="KW-0539">Nucleus</keyword>
<dbReference type="InterPro" id="IPR009332">
    <property type="entry name" value="Med22"/>
</dbReference>
<evidence type="ECO:0000313" key="8">
    <source>
        <dbReference type="Proteomes" id="UP001147752"/>
    </source>
</evidence>
<reference evidence="7" key="2">
    <citation type="journal article" date="2023" name="IMA Fungus">
        <title>Comparative genomic study of the Penicillium genus elucidates a diverse pangenome and 15 lateral gene transfer events.</title>
        <authorList>
            <person name="Petersen C."/>
            <person name="Sorensen T."/>
            <person name="Nielsen M.R."/>
            <person name="Sondergaard T.E."/>
            <person name="Sorensen J.L."/>
            <person name="Fitzpatrick D.A."/>
            <person name="Frisvad J.C."/>
            <person name="Nielsen K.L."/>
        </authorList>
    </citation>
    <scope>NUCLEOTIDE SEQUENCE</scope>
    <source>
        <strain evidence="7">IBT 3081</strain>
    </source>
</reference>
<dbReference type="EMBL" id="JAPZBT010000003">
    <property type="protein sequence ID" value="KAJ5365364.1"/>
    <property type="molecule type" value="Genomic_DNA"/>
</dbReference>
<evidence type="ECO:0000256" key="1">
    <source>
        <dbReference type="ARBA" id="ARBA00004123"/>
    </source>
</evidence>
<keyword evidence="3" id="KW-0805">Transcription regulation</keyword>
<dbReference type="GO" id="GO:0006357">
    <property type="term" value="P:regulation of transcription by RNA polymerase II"/>
    <property type="evidence" value="ECO:0007669"/>
    <property type="project" value="InterPro"/>
</dbReference>
<dbReference type="GO" id="GO:0016592">
    <property type="term" value="C:mediator complex"/>
    <property type="evidence" value="ECO:0007669"/>
    <property type="project" value="InterPro"/>
</dbReference>
<sequence length="177" mass="19698">MDSPSDYPPSDLSSSSSEENNKNVPTMDSRPTAKELLDRVDYDISQLLQRFENIVAIAANKFDGTSHVDAAVEAFQIDVESTALIRAAEDLLALSRLMKELWLFGKLDTLGEDERDVQRREKLEGDVEAIRQALEGGLLMPYLDGPGEPEKPGDTEQSEEPESKDSEQAEKPEKTEQ</sequence>
<dbReference type="Gene3D" id="6.10.280.160">
    <property type="entry name" value="Mediator of RNA polymerase II transcription subunit 22"/>
    <property type="match status" value="1"/>
</dbReference>
<accession>A0A9W9V2K0</accession>
<feature type="compositionally biased region" description="Low complexity" evidence="6">
    <location>
        <begin position="1"/>
        <end position="17"/>
    </location>
</feature>
<name>A0A9W9V2K0_9EURO</name>
<proteinExistence type="inferred from homology"/>
<feature type="compositionally biased region" description="Basic and acidic residues" evidence="6">
    <location>
        <begin position="161"/>
        <end position="177"/>
    </location>
</feature>
<comment type="similarity">
    <text evidence="2">Belongs to the Mediator complex subunit 22 family.</text>
</comment>
<dbReference type="AlphaFoldDB" id="A0A9W9V2K0"/>
<evidence type="ECO:0000256" key="5">
    <source>
        <dbReference type="ARBA" id="ARBA00023242"/>
    </source>
</evidence>
<feature type="region of interest" description="Disordered" evidence="6">
    <location>
        <begin position="138"/>
        <end position="177"/>
    </location>
</feature>
<comment type="subcellular location">
    <subcellularLocation>
        <location evidence="1">Nucleus</location>
    </subcellularLocation>
</comment>
<evidence type="ECO:0000256" key="3">
    <source>
        <dbReference type="ARBA" id="ARBA00023015"/>
    </source>
</evidence>
<reference evidence="7" key="1">
    <citation type="submission" date="2022-12" db="EMBL/GenBank/DDBJ databases">
        <authorList>
            <person name="Petersen C."/>
        </authorList>
    </citation>
    <scope>NUCLEOTIDE SEQUENCE</scope>
    <source>
        <strain evidence="7">IBT 3081</strain>
    </source>
</reference>
<evidence type="ECO:0000256" key="2">
    <source>
        <dbReference type="ARBA" id="ARBA00005942"/>
    </source>
</evidence>
<dbReference type="Proteomes" id="UP001147752">
    <property type="component" value="Unassembled WGS sequence"/>
</dbReference>
<comment type="caution">
    <text evidence="7">The sequence shown here is derived from an EMBL/GenBank/DDBJ whole genome shotgun (WGS) entry which is preliminary data.</text>
</comment>
<keyword evidence="4" id="KW-0804">Transcription</keyword>
<dbReference type="OrthoDB" id="203279at2759"/>
<dbReference type="PANTHER" id="PTHR12434">
    <property type="entry name" value="MEDIATOR OF RNA POLYMERASE II TRANSCRIPTION SUBUNIT 22"/>
    <property type="match status" value="1"/>
</dbReference>
<feature type="region of interest" description="Disordered" evidence="6">
    <location>
        <begin position="1"/>
        <end position="32"/>
    </location>
</feature>
<dbReference type="RefSeq" id="XP_056576831.1">
    <property type="nucleotide sequence ID" value="XM_056725980.1"/>
</dbReference>
<organism evidence="7 8">
    <name type="scientific">Penicillium concentricum</name>
    <dbReference type="NCBI Taxonomy" id="293559"/>
    <lineage>
        <taxon>Eukaryota</taxon>
        <taxon>Fungi</taxon>
        <taxon>Dikarya</taxon>
        <taxon>Ascomycota</taxon>
        <taxon>Pezizomycotina</taxon>
        <taxon>Eurotiomycetes</taxon>
        <taxon>Eurotiomycetidae</taxon>
        <taxon>Eurotiales</taxon>
        <taxon>Aspergillaceae</taxon>
        <taxon>Penicillium</taxon>
    </lineage>
</organism>
<evidence type="ECO:0000313" key="7">
    <source>
        <dbReference type="EMBL" id="KAJ5365364.1"/>
    </source>
</evidence>
<dbReference type="Pfam" id="PF06179">
    <property type="entry name" value="Med22"/>
    <property type="match status" value="1"/>
</dbReference>
<keyword evidence="8" id="KW-1185">Reference proteome</keyword>
<dbReference type="PANTHER" id="PTHR12434:SF6">
    <property type="entry name" value="MEDIATOR OF RNA POLYMERASE II TRANSCRIPTION SUBUNIT 22"/>
    <property type="match status" value="1"/>
</dbReference>
<evidence type="ECO:0000256" key="4">
    <source>
        <dbReference type="ARBA" id="ARBA00023163"/>
    </source>
</evidence>
<gene>
    <name evidence="7" type="ORF">N7517_008250</name>
</gene>
<dbReference type="GO" id="GO:0003712">
    <property type="term" value="F:transcription coregulator activity"/>
    <property type="evidence" value="ECO:0007669"/>
    <property type="project" value="InterPro"/>
</dbReference>
<evidence type="ECO:0000256" key="6">
    <source>
        <dbReference type="SAM" id="MobiDB-lite"/>
    </source>
</evidence>
<protein>
    <submittedName>
        <fullName evidence="7">Mediator complex subunit Med22</fullName>
    </submittedName>
</protein>